<dbReference type="STRING" id="1288826.MSNKSG1_10303"/>
<dbReference type="EMBL" id="APAT01000015">
    <property type="protein sequence ID" value="EMP56258.1"/>
    <property type="molecule type" value="Genomic_DNA"/>
</dbReference>
<dbReference type="RefSeq" id="WP_008939203.1">
    <property type="nucleotide sequence ID" value="NZ_APAT01000015.1"/>
</dbReference>
<sequence length="298" mass="31438">MNSHPPSVSAPLASPRKAEAGPPLSWIFESIRLFRAHWGVVLSAYLVVLVVTLLLQVGVVTLMTGAGFAVTALAGIVVFVVSCLLNAGVLAVFHGVAERRPRFSDVVSGFNGHTVLHIVLMLVMMILMAVAVAGIVYLVTDVSAVSGQAFGPAGFEHWMDGGLGARNGGMALGLSIIVGLILLGLFAALFSFVIPLIVIARQGVMRAMANSLRASIRNVLVLLFFGINAIVFMQLLFIPVFAIGAASTSMIVMGVLAFITSIVWGAVLGGAYYLSFRDIFLEAVSPETRAMDEQPLPA</sequence>
<gene>
    <name evidence="2" type="ORF">MSNKSG1_10303</name>
</gene>
<evidence type="ECO:0000256" key="1">
    <source>
        <dbReference type="SAM" id="Phobius"/>
    </source>
</evidence>
<keyword evidence="3" id="KW-1185">Reference proteome</keyword>
<name>M7D6A1_9GAMM</name>
<feature type="transmembrane region" description="Helical" evidence="1">
    <location>
        <begin position="68"/>
        <end position="93"/>
    </location>
</feature>
<evidence type="ECO:0008006" key="4">
    <source>
        <dbReference type="Google" id="ProtNLM"/>
    </source>
</evidence>
<keyword evidence="1" id="KW-1133">Transmembrane helix</keyword>
<proteinExistence type="predicted"/>
<keyword evidence="1" id="KW-0812">Transmembrane</keyword>
<accession>M7D6A1</accession>
<reference evidence="2 3" key="1">
    <citation type="journal article" date="2013" name="Genome Announc.">
        <title>Genome Sequence of Hydrothermal Arsenic-Respiring Bacterium Marinobacter santoriniensis NKSG1T.</title>
        <authorList>
            <person name="Handley K.M."/>
            <person name="Upton M."/>
            <person name="Beatson S.A."/>
            <person name="Hery M."/>
            <person name="Lloyd J.R."/>
        </authorList>
    </citation>
    <scope>NUCLEOTIDE SEQUENCE [LARGE SCALE GENOMIC DNA]</scope>
    <source>
        <strain evidence="2 3">NKSG1</strain>
    </source>
</reference>
<feature type="transmembrane region" description="Helical" evidence="1">
    <location>
        <begin position="172"/>
        <end position="198"/>
    </location>
</feature>
<comment type="caution">
    <text evidence="2">The sequence shown here is derived from an EMBL/GenBank/DDBJ whole genome shotgun (WGS) entry which is preliminary data.</text>
</comment>
<evidence type="ECO:0000313" key="2">
    <source>
        <dbReference type="EMBL" id="EMP56258.1"/>
    </source>
</evidence>
<feature type="transmembrane region" description="Helical" evidence="1">
    <location>
        <begin position="219"/>
        <end position="244"/>
    </location>
</feature>
<protein>
    <recommendedName>
        <fullName evidence="4">Transmembrane protein</fullName>
    </recommendedName>
</protein>
<evidence type="ECO:0000313" key="3">
    <source>
        <dbReference type="Proteomes" id="UP000011960"/>
    </source>
</evidence>
<feature type="transmembrane region" description="Helical" evidence="1">
    <location>
        <begin position="250"/>
        <end position="274"/>
    </location>
</feature>
<dbReference type="OrthoDB" id="6364150at2"/>
<dbReference type="Proteomes" id="UP000011960">
    <property type="component" value="Unassembled WGS sequence"/>
</dbReference>
<dbReference type="PATRIC" id="fig|1288826.3.peg.2032"/>
<feature type="transmembrane region" description="Helical" evidence="1">
    <location>
        <begin position="114"/>
        <end position="139"/>
    </location>
</feature>
<keyword evidence="1" id="KW-0472">Membrane</keyword>
<organism evidence="2 3">
    <name type="scientific">Marinobacter santoriniensis NKSG1</name>
    <dbReference type="NCBI Taxonomy" id="1288826"/>
    <lineage>
        <taxon>Bacteria</taxon>
        <taxon>Pseudomonadati</taxon>
        <taxon>Pseudomonadota</taxon>
        <taxon>Gammaproteobacteria</taxon>
        <taxon>Pseudomonadales</taxon>
        <taxon>Marinobacteraceae</taxon>
        <taxon>Marinobacter</taxon>
    </lineage>
</organism>
<dbReference type="eggNOG" id="ENOG5033YGR">
    <property type="taxonomic scope" value="Bacteria"/>
</dbReference>
<feature type="transmembrane region" description="Helical" evidence="1">
    <location>
        <begin position="38"/>
        <end position="62"/>
    </location>
</feature>
<dbReference type="AlphaFoldDB" id="M7D6A1"/>